<sequence>MGIPQGLVPLHRIIHGVDFAEIAVRIQMQPNFIPKVSNKRLKYGTFFMVPSPNLQIIQGVHEPQFKSNIEASYVKLGIGDVSRVADSVSQNGAFYLVSSDDPEHVKEDFQMFKKHQFFS</sequence>
<proteinExistence type="predicted"/>
<dbReference type="KEGG" id="vha:VIBHAR_06052"/>
<evidence type="ECO:0000313" key="1">
    <source>
        <dbReference type="EMBL" id="ABU73945.1"/>
    </source>
</evidence>
<dbReference type="Gene3D" id="3.30.470.20">
    <property type="entry name" value="ATP-grasp fold, B domain"/>
    <property type="match status" value="1"/>
</dbReference>
<name>A7N6T5_VIBC1</name>
<dbReference type="EMBL" id="CP000790">
    <property type="protein sequence ID" value="ABU73945.1"/>
    <property type="molecule type" value="Genomic_DNA"/>
</dbReference>
<evidence type="ECO:0000313" key="2">
    <source>
        <dbReference type="Proteomes" id="UP000008152"/>
    </source>
</evidence>
<dbReference type="AlphaFoldDB" id="A7N6T5"/>
<dbReference type="PATRIC" id="fig|338187.36.peg.4918"/>
<reference evidence="1 2" key="1">
    <citation type="submission" date="2007-08" db="EMBL/GenBank/DDBJ databases">
        <authorList>
            <consortium name="The Vibrio harveyi Genome Sequencing Project"/>
            <person name="Bassler B."/>
            <person name="Clifton S.W."/>
            <person name="Fulton L."/>
            <person name="Delehaunty K."/>
            <person name="Fronick C."/>
            <person name="Harrison M."/>
            <person name="Markivic C."/>
            <person name="Fulton R."/>
            <person name="Tin-Wollam A.-M."/>
            <person name="Shah N."/>
            <person name="Pepin K."/>
            <person name="Nash W."/>
            <person name="Thiruvilangam P."/>
            <person name="Bhonagiri V."/>
            <person name="Waters C."/>
            <person name="Tu K.C."/>
            <person name="Irgon J."/>
            <person name="Wilson R.K."/>
        </authorList>
    </citation>
    <scope>NUCLEOTIDE SEQUENCE [LARGE SCALE GENOMIC DNA]</scope>
    <source>
        <strain evidence="2">ATCC BAA-1116 / BB120</strain>
    </source>
</reference>
<accession>A7N6T5</accession>
<gene>
    <name evidence="1" type="ordered locus">VIBHAR_06052</name>
</gene>
<protein>
    <submittedName>
        <fullName evidence="1">Uncharacterized protein</fullName>
    </submittedName>
</protein>
<organism evidence="1 2">
    <name type="scientific">Vibrio campbellii (strain ATCC BAA-1116)</name>
    <dbReference type="NCBI Taxonomy" id="2902295"/>
    <lineage>
        <taxon>Bacteria</taxon>
        <taxon>Pseudomonadati</taxon>
        <taxon>Pseudomonadota</taxon>
        <taxon>Gammaproteobacteria</taxon>
        <taxon>Vibrionales</taxon>
        <taxon>Vibrionaceae</taxon>
        <taxon>Vibrio</taxon>
    </lineage>
</organism>
<dbReference type="Proteomes" id="UP000008152">
    <property type="component" value="Chromosome II"/>
</dbReference>